<feature type="compositionally biased region" description="Low complexity" evidence="7">
    <location>
        <begin position="344"/>
        <end position="356"/>
    </location>
</feature>
<keyword evidence="3 8" id="KW-0472">Membrane</keyword>
<feature type="compositionally biased region" description="Basic and acidic residues" evidence="7">
    <location>
        <begin position="585"/>
        <end position="594"/>
    </location>
</feature>
<keyword evidence="8" id="KW-0812">Transmembrane</keyword>
<proteinExistence type="inferred from homology"/>
<dbReference type="PANTHER" id="PTHR32089">
    <property type="entry name" value="METHYL-ACCEPTING CHEMOTAXIS PROTEIN MCPB"/>
    <property type="match status" value="1"/>
</dbReference>
<evidence type="ECO:0000259" key="9">
    <source>
        <dbReference type="PROSITE" id="PS50111"/>
    </source>
</evidence>
<dbReference type="GO" id="GO:0005886">
    <property type="term" value="C:plasma membrane"/>
    <property type="evidence" value="ECO:0007669"/>
    <property type="project" value="UniProtKB-SubCell"/>
</dbReference>
<evidence type="ECO:0000256" key="5">
    <source>
        <dbReference type="ARBA" id="ARBA00029447"/>
    </source>
</evidence>
<gene>
    <name evidence="11" type="ORF">E6C60_2241</name>
</gene>
<dbReference type="Proteomes" id="UP000300879">
    <property type="component" value="Chromosome"/>
</dbReference>
<sequence length="631" mass="69139">MEKDVEQQLLDKGSALAKSLAQTLQSLTEDDLRNGVTLSNGQAYTGQELRTRLFNDQLSVLPESEEAARKRMENEPDAMNKLQLLHDGSEIPLWQYELKYSSEYDAYTDDKWQSVIDSFLVDSSVVFAIPAAYSDNPEAAGYIATHNTTYSPIGEQSVDPWGDTGLLSQKYRANRVFNDKTGYAAAANTDTSQVLLQKYPRVIDGRVVETWDISYPLYIDGEHWGGVRVALSKDASDLMAAKQKQSVLLQFSVLFVMVLVLIYILNRYIIGKKLQQLLFAAQNLNSGQADLTYRIRVKGQDELAGLANEINRFIHHLEQLMTRVKQSTQQLNASSLQLHQSAQETSEVTESLSESLNDTVKGTQNQSQALRESARAMEELAESVTKVAEAAGTVNQAALFMNQGAKQGGRSLKAAVGQMNEVNQAAQLAQEAILKLNEHSAHIGEMASVVQGVASQTQMLALNASIEAARAGEHGRGFAVVASEIRKLSEQSRTSAEQITALITDIQDSVEQTASSIQSNSHEIEVGVNMMQKTSLIFEELIESADAVSSQISEISQAAEQMSAGTEEISAALEEVSQIALKSSESSKDMKQEAAKQSAAVEQTMQQADHVKRIAEDLDDSSSQFVLDRNA</sequence>
<dbReference type="InterPro" id="IPR004089">
    <property type="entry name" value="MCPsignal_dom"/>
</dbReference>
<evidence type="ECO:0000313" key="12">
    <source>
        <dbReference type="Proteomes" id="UP000300879"/>
    </source>
</evidence>
<evidence type="ECO:0000256" key="6">
    <source>
        <dbReference type="PROSITE-ProRule" id="PRU00284"/>
    </source>
</evidence>
<name>A0A4V1G3Z9_9BACL</name>
<organism evidence="11 12">
    <name type="scientific">Paenibacillus algicola</name>
    <dbReference type="NCBI Taxonomy" id="2565926"/>
    <lineage>
        <taxon>Bacteria</taxon>
        <taxon>Bacillati</taxon>
        <taxon>Bacillota</taxon>
        <taxon>Bacilli</taxon>
        <taxon>Bacillales</taxon>
        <taxon>Paenibacillaceae</taxon>
        <taxon>Paenibacillus</taxon>
    </lineage>
</organism>
<keyword evidence="8" id="KW-1133">Transmembrane helix</keyword>
<feature type="domain" description="Methyl-accepting transducer" evidence="9">
    <location>
        <begin position="341"/>
        <end position="577"/>
    </location>
</feature>
<dbReference type="PRINTS" id="PR00260">
    <property type="entry name" value="CHEMTRNSDUCR"/>
</dbReference>
<reference evidence="11 12" key="1">
    <citation type="submission" date="2019-05" db="EMBL/GenBank/DDBJ databases">
        <authorList>
            <person name="Chen C."/>
        </authorList>
    </citation>
    <scope>NUCLEOTIDE SEQUENCE [LARGE SCALE GENOMIC DNA]</scope>
    <source>
        <strain evidence="11 12">HB172198</strain>
    </source>
</reference>
<dbReference type="CDD" id="cd11386">
    <property type="entry name" value="MCP_signal"/>
    <property type="match status" value="1"/>
</dbReference>
<feature type="compositionally biased region" description="Polar residues" evidence="7">
    <location>
        <begin position="357"/>
        <end position="370"/>
    </location>
</feature>
<evidence type="ECO:0000256" key="4">
    <source>
        <dbReference type="ARBA" id="ARBA00023224"/>
    </source>
</evidence>
<dbReference type="SMART" id="SM00283">
    <property type="entry name" value="MA"/>
    <property type="match status" value="1"/>
</dbReference>
<evidence type="ECO:0000256" key="7">
    <source>
        <dbReference type="SAM" id="MobiDB-lite"/>
    </source>
</evidence>
<dbReference type="Gene3D" id="1.10.287.950">
    <property type="entry name" value="Methyl-accepting chemotaxis protein"/>
    <property type="match status" value="1"/>
</dbReference>
<dbReference type="GO" id="GO:0006935">
    <property type="term" value="P:chemotaxis"/>
    <property type="evidence" value="ECO:0007669"/>
    <property type="project" value="InterPro"/>
</dbReference>
<dbReference type="SUPFAM" id="SSF58104">
    <property type="entry name" value="Methyl-accepting chemotaxis protein (MCP) signaling domain"/>
    <property type="match status" value="1"/>
</dbReference>
<feature type="region of interest" description="Disordered" evidence="7">
    <location>
        <begin position="583"/>
        <end position="611"/>
    </location>
</feature>
<dbReference type="CDD" id="cd06225">
    <property type="entry name" value="HAMP"/>
    <property type="match status" value="1"/>
</dbReference>
<dbReference type="AlphaFoldDB" id="A0A4V1G3Z9"/>
<dbReference type="KEGG" id="palo:E6C60_2241"/>
<dbReference type="PROSITE" id="PS50885">
    <property type="entry name" value="HAMP"/>
    <property type="match status" value="1"/>
</dbReference>
<evidence type="ECO:0000259" key="10">
    <source>
        <dbReference type="PROSITE" id="PS50885"/>
    </source>
</evidence>
<dbReference type="GO" id="GO:0007165">
    <property type="term" value="P:signal transduction"/>
    <property type="evidence" value="ECO:0007669"/>
    <property type="project" value="UniProtKB-KW"/>
</dbReference>
<keyword evidence="4 6" id="KW-0807">Transducer</keyword>
<dbReference type="InterPro" id="IPR003660">
    <property type="entry name" value="HAMP_dom"/>
</dbReference>
<keyword evidence="12" id="KW-1185">Reference proteome</keyword>
<accession>A0A4V1G3Z9</accession>
<dbReference type="InterPro" id="IPR004090">
    <property type="entry name" value="Chemotax_Me-accpt_rcpt"/>
</dbReference>
<dbReference type="PROSITE" id="PS50111">
    <property type="entry name" value="CHEMOTAXIS_TRANSDUC_2"/>
    <property type="match status" value="1"/>
</dbReference>
<comment type="similarity">
    <text evidence="5">Belongs to the methyl-accepting chemotaxis (MCP) protein family.</text>
</comment>
<evidence type="ECO:0000256" key="3">
    <source>
        <dbReference type="ARBA" id="ARBA00023136"/>
    </source>
</evidence>
<dbReference type="Pfam" id="PF00672">
    <property type="entry name" value="HAMP"/>
    <property type="match status" value="1"/>
</dbReference>
<evidence type="ECO:0000313" key="11">
    <source>
        <dbReference type="EMBL" id="QCT02954.1"/>
    </source>
</evidence>
<feature type="region of interest" description="Disordered" evidence="7">
    <location>
        <begin position="342"/>
        <end position="370"/>
    </location>
</feature>
<dbReference type="RefSeq" id="WP_175415275.1">
    <property type="nucleotide sequence ID" value="NZ_CP040396.1"/>
</dbReference>
<evidence type="ECO:0000256" key="1">
    <source>
        <dbReference type="ARBA" id="ARBA00004236"/>
    </source>
</evidence>
<dbReference type="PANTHER" id="PTHR32089:SF112">
    <property type="entry name" value="LYSOZYME-LIKE PROTEIN-RELATED"/>
    <property type="match status" value="1"/>
</dbReference>
<keyword evidence="2" id="KW-1003">Cell membrane</keyword>
<dbReference type="Pfam" id="PF00015">
    <property type="entry name" value="MCPsignal"/>
    <property type="match status" value="1"/>
</dbReference>
<evidence type="ECO:0000256" key="8">
    <source>
        <dbReference type="SAM" id="Phobius"/>
    </source>
</evidence>
<protein>
    <submittedName>
        <fullName evidence="11">Methyl-accepting chemotaxis protein</fullName>
    </submittedName>
</protein>
<feature type="domain" description="HAMP" evidence="10">
    <location>
        <begin position="290"/>
        <end position="322"/>
    </location>
</feature>
<dbReference type="EMBL" id="CP040396">
    <property type="protein sequence ID" value="QCT02954.1"/>
    <property type="molecule type" value="Genomic_DNA"/>
</dbReference>
<evidence type="ECO:0000256" key="2">
    <source>
        <dbReference type="ARBA" id="ARBA00022475"/>
    </source>
</evidence>
<comment type="subcellular location">
    <subcellularLocation>
        <location evidence="1">Cell membrane</location>
    </subcellularLocation>
</comment>
<feature type="transmembrane region" description="Helical" evidence="8">
    <location>
        <begin position="247"/>
        <end position="265"/>
    </location>
</feature>
<dbReference type="GO" id="GO:0004888">
    <property type="term" value="F:transmembrane signaling receptor activity"/>
    <property type="evidence" value="ECO:0007669"/>
    <property type="project" value="InterPro"/>
</dbReference>